<dbReference type="Gene3D" id="3.30.460.10">
    <property type="entry name" value="Beta Polymerase, domain 2"/>
    <property type="match status" value="1"/>
</dbReference>
<keyword evidence="2" id="KW-0963">Cytoplasm</keyword>
<dbReference type="Proteomes" id="UP001596303">
    <property type="component" value="Unassembled WGS sequence"/>
</dbReference>
<comment type="subunit">
    <text evidence="2">Interacts with ribosomal protein uL14 (rplN).</text>
</comment>
<comment type="function">
    <text evidence="2">Functions as a ribosomal silencing factor. Interacts with ribosomal protein uL14 (rplN), blocking formation of intersubunit bridge B8. Prevents association of the 30S and 50S ribosomal subunits and the formation of functional ribosomes, thus repressing translation.</text>
</comment>
<proteinExistence type="inferred from homology"/>
<comment type="similarity">
    <text evidence="1 2">Belongs to the Iojap/RsfS family.</text>
</comment>
<accession>A0ABW1SCW8</accession>
<evidence type="ECO:0000313" key="4">
    <source>
        <dbReference type="Proteomes" id="UP001596303"/>
    </source>
</evidence>
<dbReference type="PANTHER" id="PTHR21043:SF0">
    <property type="entry name" value="MITOCHONDRIAL ASSEMBLY OF RIBOSOMAL LARGE SUBUNIT PROTEIN 1"/>
    <property type="match status" value="1"/>
</dbReference>
<organism evidence="3 4">
    <name type="scientific">Ponticaulis profundi</name>
    <dbReference type="NCBI Taxonomy" id="2665222"/>
    <lineage>
        <taxon>Bacteria</taxon>
        <taxon>Pseudomonadati</taxon>
        <taxon>Pseudomonadota</taxon>
        <taxon>Alphaproteobacteria</taxon>
        <taxon>Hyphomonadales</taxon>
        <taxon>Hyphomonadaceae</taxon>
        <taxon>Ponticaulis</taxon>
    </lineage>
</organism>
<dbReference type="PANTHER" id="PTHR21043">
    <property type="entry name" value="IOJAP SUPERFAMILY ORTHOLOG"/>
    <property type="match status" value="1"/>
</dbReference>
<dbReference type="InterPro" id="IPR004394">
    <property type="entry name" value="Iojap/RsfS/C7orf30"/>
</dbReference>
<evidence type="ECO:0000256" key="1">
    <source>
        <dbReference type="ARBA" id="ARBA00010574"/>
    </source>
</evidence>
<name>A0ABW1SCW8_9PROT</name>
<comment type="subcellular location">
    <subcellularLocation>
        <location evidence="2">Cytoplasm</location>
    </subcellularLocation>
</comment>
<dbReference type="SUPFAM" id="SSF81301">
    <property type="entry name" value="Nucleotidyltransferase"/>
    <property type="match status" value="1"/>
</dbReference>
<dbReference type="RefSeq" id="WP_377380378.1">
    <property type="nucleotide sequence ID" value="NZ_JBHSSW010000028.1"/>
</dbReference>
<comment type="caution">
    <text evidence="3">The sequence shown here is derived from an EMBL/GenBank/DDBJ whole genome shotgun (WGS) entry which is preliminary data.</text>
</comment>
<keyword evidence="4" id="KW-1185">Reference proteome</keyword>
<reference evidence="4" key="1">
    <citation type="journal article" date="2019" name="Int. J. Syst. Evol. Microbiol.">
        <title>The Global Catalogue of Microorganisms (GCM) 10K type strain sequencing project: providing services to taxonomists for standard genome sequencing and annotation.</title>
        <authorList>
            <consortium name="The Broad Institute Genomics Platform"/>
            <consortium name="The Broad Institute Genome Sequencing Center for Infectious Disease"/>
            <person name="Wu L."/>
            <person name="Ma J."/>
        </authorList>
    </citation>
    <scope>NUCLEOTIDE SEQUENCE [LARGE SCALE GENOMIC DNA]</scope>
    <source>
        <strain evidence="4">CGMCC-1.15741</strain>
    </source>
</reference>
<dbReference type="EMBL" id="JBHSSW010000028">
    <property type="protein sequence ID" value="MFC6199376.1"/>
    <property type="molecule type" value="Genomic_DNA"/>
</dbReference>
<dbReference type="NCBIfam" id="TIGR00090">
    <property type="entry name" value="rsfS_iojap_ybeB"/>
    <property type="match status" value="1"/>
</dbReference>
<sequence>MSTDSAPVETGVKAATDLPELETLILETLEDDKAENIVAIDLGGKSSIADTMVIASGRSARHVNALADHVVRKLKEEGHGRAQVEGMSSADWVLIDAGDVVVHIFRPEVRDFYQLERIWSGSAHITDAN</sequence>
<protein>
    <recommendedName>
        <fullName evidence="2">Ribosomal silencing factor RsfS</fullName>
    </recommendedName>
</protein>
<keyword evidence="2" id="KW-0678">Repressor</keyword>
<dbReference type="HAMAP" id="MF_01477">
    <property type="entry name" value="Iojap_RsfS"/>
    <property type="match status" value="1"/>
</dbReference>
<gene>
    <name evidence="2 3" type="primary">rsfS</name>
    <name evidence="3" type="ORF">ACFQDM_14915</name>
</gene>
<dbReference type="Pfam" id="PF02410">
    <property type="entry name" value="RsfS"/>
    <property type="match status" value="1"/>
</dbReference>
<evidence type="ECO:0000256" key="2">
    <source>
        <dbReference type="HAMAP-Rule" id="MF_01477"/>
    </source>
</evidence>
<keyword evidence="2" id="KW-0810">Translation regulation</keyword>
<evidence type="ECO:0000313" key="3">
    <source>
        <dbReference type="EMBL" id="MFC6199376.1"/>
    </source>
</evidence>
<dbReference type="InterPro" id="IPR043519">
    <property type="entry name" value="NT_sf"/>
</dbReference>